<evidence type="ECO:0000313" key="3">
    <source>
        <dbReference type="EMBL" id="SHH13875.1"/>
    </source>
</evidence>
<dbReference type="Pfam" id="PF01381">
    <property type="entry name" value="HTH_3"/>
    <property type="match status" value="1"/>
</dbReference>
<protein>
    <submittedName>
        <fullName evidence="3">Transcriptional regulator, contains XRE-family HTH domain</fullName>
    </submittedName>
</protein>
<dbReference type="SUPFAM" id="SSF47413">
    <property type="entry name" value="lambda repressor-like DNA-binding domains"/>
    <property type="match status" value="2"/>
</dbReference>
<evidence type="ECO:0000256" key="1">
    <source>
        <dbReference type="ARBA" id="ARBA00023125"/>
    </source>
</evidence>
<feature type="domain" description="HTH cro/C1-type" evidence="2">
    <location>
        <begin position="7"/>
        <end position="62"/>
    </location>
</feature>
<evidence type="ECO:0000313" key="4">
    <source>
        <dbReference type="Proteomes" id="UP000183954"/>
    </source>
</evidence>
<dbReference type="EMBL" id="FQXJ01000003">
    <property type="protein sequence ID" value="SHH13875.1"/>
    <property type="molecule type" value="Genomic_DNA"/>
</dbReference>
<dbReference type="InterPro" id="IPR050807">
    <property type="entry name" value="TransReg_Diox_bact_type"/>
</dbReference>
<dbReference type="OrthoDB" id="1649314at2"/>
<organism evidence="3 4">
    <name type="scientific">Desulfosporosinus lacus DSM 15449</name>
    <dbReference type="NCBI Taxonomy" id="1121420"/>
    <lineage>
        <taxon>Bacteria</taxon>
        <taxon>Bacillati</taxon>
        <taxon>Bacillota</taxon>
        <taxon>Clostridia</taxon>
        <taxon>Eubacteriales</taxon>
        <taxon>Desulfitobacteriaceae</taxon>
        <taxon>Desulfosporosinus</taxon>
    </lineage>
</organism>
<dbReference type="RefSeq" id="WP_052693033.1">
    <property type="nucleotide sequence ID" value="NZ_FQXJ01000003.1"/>
</dbReference>
<proteinExistence type="predicted"/>
<dbReference type="PANTHER" id="PTHR46797">
    <property type="entry name" value="HTH-TYPE TRANSCRIPTIONAL REGULATOR"/>
    <property type="match status" value="1"/>
</dbReference>
<dbReference type="GO" id="GO:0003677">
    <property type="term" value="F:DNA binding"/>
    <property type="evidence" value="ECO:0007669"/>
    <property type="project" value="UniProtKB-KW"/>
</dbReference>
<dbReference type="Proteomes" id="UP000183954">
    <property type="component" value="Unassembled WGS sequence"/>
</dbReference>
<dbReference type="PROSITE" id="PS50943">
    <property type="entry name" value="HTH_CROC1"/>
    <property type="match status" value="2"/>
</dbReference>
<dbReference type="AlphaFoldDB" id="A0A1M5QID4"/>
<accession>A0A1M5QID4</accession>
<dbReference type="CDD" id="cd00093">
    <property type="entry name" value="HTH_XRE"/>
    <property type="match status" value="1"/>
</dbReference>
<dbReference type="PANTHER" id="PTHR46797:SF1">
    <property type="entry name" value="METHYLPHOSPHONATE SYNTHASE"/>
    <property type="match status" value="1"/>
</dbReference>
<dbReference type="GO" id="GO:0003700">
    <property type="term" value="F:DNA-binding transcription factor activity"/>
    <property type="evidence" value="ECO:0007669"/>
    <property type="project" value="TreeGrafter"/>
</dbReference>
<dbReference type="SMART" id="SM00530">
    <property type="entry name" value="HTH_XRE"/>
    <property type="match status" value="2"/>
</dbReference>
<dbReference type="Gene3D" id="1.10.260.40">
    <property type="entry name" value="lambda repressor-like DNA-binding domains"/>
    <property type="match status" value="2"/>
</dbReference>
<name>A0A1M5QID4_9FIRM</name>
<gene>
    <name evidence="3" type="ORF">SAMN02746098_00272</name>
</gene>
<dbReference type="InterPro" id="IPR001387">
    <property type="entry name" value="Cro/C1-type_HTH"/>
</dbReference>
<keyword evidence="4" id="KW-1185">Reference proteome</keyword>
<reference evidence="4" key="1">
    <citation type="submission" date="2016-11" db="EMBL/GenBank/DDBJ databases">
        <authorList>
            <person name="Varghese N."/>
            <person name="Submissions S."/>
        </authorList>
    </citation>
    <scope>NUCLEOTIDE SEQUENCE [LARGE SCALE GENOMIC DNA]</scope>
    <source>
        <strain evidence="4">DSM 15449</strain>
    </source>
</reference>
<sequence length="203" mass="22931">MLLRHNIKKFRLGKKLSLRALSEKSGISKTTISEMENGIVTNPTLDTMEKLSEALDVSFDCLTGEALFTIIENRLEKLGITLPELSKRADVSLDFLNNLERLDPDEGDYNTMNQIAKVLNLRPGILHAALARQEPPAYDSPIIGHSPEEDFTVIDDEAPTESSYTLSTHKLDSYYDDLSDDEQVAVRAFIETYRQIKRTNLKE</sequence>
<dbReference type="STRING" id="1121420.SAMN02746098_00272"/>
<dbReference type="InterPro" id="IPR010982">
    <property type="entry name" value="Lambda_DNA-bd_dom_sf"/>
</dbReference>
<feature type="domain" description="HTH cro/C1-type" evidence="2">
    <location>
        <begin position="71"/>
        <end position="126"/>
    </location>
</feature>
<evidence type="ECO:0000259" key="2">
    <source>
        <dbReference type="PROSITE" id="PS50943"/>
    </source>
</evidence>
<dbReference type="GO" id="GO:0005829">
    <property type="term" value="C:cytosol"/>
    <property type="evidence" value="ECO:0007669"/>
    <property type="project" value="TreeGrafter"/>
</dbReference>
<keyword evidence="1" id="KW-0238">DNA-binding</keyword>